<gene>
    <name evidence="1" type="ORF">HERI1096_LOCUS28312</name>
</gene>
<evidence type="ECO:0000313" key="1">
    <source>
        <dbReference type="EMBL" id="CAE0130715.1"/>
    </source>
</evidence>
<proteinExistence type="predicted"/>
<organism evidence="1">
    <name type="scientific">Haptolina ericina</name>
    <dbReference type="NCBI Taxonomy" id="156174"/>
    <lineage>
        <taxon>Eukaryota</taxon>
        <taxon>Haptista</taxon>
        <taxon>Haptophyta</taxon>
        <taxon>Prymnesiophyceae</taxon>
        <taxon>Prymnesiales</taxon>
        <taxon>Prymnesiaceae</taxon>
        <taxon>Haptolina</taxon>
    </lineage>
</organism>
<dbReference type="EMBL" id="HBHX01051256">
    <property type="protein sequence ID" value="CAE0130715.1"/>
    <property type="molecule type" value="Transcribed_RNA"/>
</dbReference>
<protein>
    <submittedName>
        <fullName evidence="1">Uncharacterized protein</fullName>
    </submittedName>
</protein>
<name>A0A7S3BC31_9EUKA</name>
<reference evidence="1" key="1">
    <citation type="submission" date="2021-01" db="EMBL/GenBank/DDBJ databases">
        <authorList>
            <person name="Corre E."/>
            <person name="Pelletier E."/>
            <person name="Niang G."/>
            <person name="Scheremetjew M."/>
            <person name="Finn R."/>
            <person name="Kale V."/>
            <person name="Holt S."/>
            <person name="Cochrane G."/>
            <person name="Meng A."/>
            <person name="Brown T."/>
            <person name="Cohen L."/>
        </authorList>
    </citation>
    <scope>NUCLEOTIDE SEQUENCE</scope>
    <source>
        <strain evidence="1">CCMP281</strain>
    </source>
</reference>
<sequence>METAVCLSGQLRTLLTPAVQDSMISMVHQPANEYFISTEKWLDQHDPRLRISPVIAVYADTAGEDLHPDRTNGSKHGLKACRNHTMTHPYLFPQAVRWVACQRLLIREEQARRMQYTHVLRIRTDIRFVSPLPPAPEALALAGRDILLFDDMIALSAREHADALLLNPLLFYRACHGDVEWTRACGRPVDPGELSGTIWPPCSPMNLIATYDARVLTIRQCGFPWDARCGFQGSMSAQQWVKPWTRCQAHDLNCTSACIGVVQARKGKRWIDCDRLRTWVQHCCTGQVRGQRAACTRGRCRRRRTEHGRVRDQPKGEHVNRSQKEREIVSSKCMLRFGAWPMQYADVLYLLL</sequence>
<accession>A0A7S3BC31</accession>
<dbReference type="AlphaFoldDB" id="A0A7S3BC31"/>